<dbReference type="EMBL" id="CM042882">
    <property type="protein sequence ID" value="KAI4380288.1"/>
    <property type="molecule type" value="Genomic_DNA"/>
</dbReference>
<organism evidence="1 2">
    <name type="scientific">Melastoma candidum</name>
    <dbReference type="NCBI Taxonomy" id="119954"/>
    <lineage>
        <taxon>Eukaryota</taxon>
        <taxon>Viridiplantae</taxon>
        <taxon>Streptophyta</taxon>
        <taxon>Embryophyta</taxon>
        <taxon>Tracheophyta</taxon>
        <taxon>Spermatophyta</taxon>
        <taxon>Magnoliopsida</taxon>
        <taxon>eudicotyledons</taxon>
        <taxon>Gunneridae</taxon>
        <taxon>Pentapetalae</taxon>
        <taxon>rosids</taxon>
        <taxon>malvids</taxon>
        <taxon>Myrtales</taxon>
        <taxon>Melastomataceae</taxon>
        <taxon>Melastomatoideae</taxon>
        <taxon>Melastomateae</taxon>
        <taxon>Melastoma</taxon>
    </lineage>
</organism>
<accession>A0ACB9RPB5</accession>
<sequence length="181" mass="20006">MGKLSQESSEWIGLRWLGQFYHDYSRSVRNHCNWRKPVRVQIVPGAAASRERLGLRQGEDDRCEEDGREPGKKTGASRFRLISLQGKSLSSLLFFTEGFHSPSSFLLGIEVCLTADNLYPTSIARNSGVWLATFGELTNIITNFFKAASSTLSLRIDCGLAIARNLAYEAFVAAPAAGVCR</sequence>
<gene>
    <name evidence="1" type="ORF">MLD38_006494</name>
</gene>
<protein>
    <submittedName>
        <fullName evidence="1">Uncharacterized protein</fullName>
    </submittedName>
</protein>
<evidence type="ECO:0000313" key="2">
    <source>
        <dbReference type="Proteomes" id="UP001057402"/>
    </source>
</evidence>
<name>A0ACB9RPB5_9MYRT</name>
<dbReference type="Proteomes" id="UP001057402">
    <property type="component" value="Chromosome 3"/>
</dbReference>
<comment type="caution">
    <text evidence="1">The sequence shown here is derived from an EMBL/GenBank/DDBJ whole genome shotgun (WGS) entry which is preliminary data.</text>
</comment>
<proteinExistence type="predicted"/>
<keyword evidence="2" id="KW-1185">Reference proteome</keyword>
<evidence type="ECO:0000313" key="1">
    <source>
        <dbReference type="EMBL" id="KAI4380288.1"/>
    </source>
</evidence>
<reference evidence="2" key="1">
    <citation type="journal article" date="2023" name="Front. Plant Sci.">
        <title>Chromosomal-level genome assembly of Melastoma candidum provides insights into trichome evolution.</title>
        <authorList>
            <person name="Zhong Y."/>
            <person name="Wu W."/>
            <person name="Sun C."/>
            <person name="Zou P."/>
            <person name="Liu Y."/>
            <person name="Dai S."/>
            <person name="Zhou R."/>
        </authorList>
    </citation>
    <scope>NUCLEOTIDE SEQUENCE [LARGE SCALE GENOMIC DNA]</scope>
</reference>